<evidence type="ECO:0000256" key="1">
    <source>
        <dbReference type="SAM" id="MobiDB-lite"/>
    </source>
</evidence>
<dbReference type="EMBL" id="JAAGAX010000005">
    <property type="protein sequence ID" value="KAF2314520.1"/>
    <property type="molecule type" value="Genomic_DNA"/>
</dbReference>
<accession>A0A6A6MLC1</accession>
<proteinExistence type="predicted"/>
<comment type="caution">
    <text evidence="2">The sequence shown here is derived from an EMBL/GenBank/DDBJ whole genome shotgun (WGS) entry which is preliminary data.</text>
</comment>
<dbReference type="Proteomes" id="UP000467840">
    <property type="component" value="Chromosome 15"/>
</dbReference>
<organism evidence="2 3">
    <name type="scientific">Hevea brasiliensis</name>
    <name type="common">Para rubber tree</name>
    <name type="synonym">Siphonia brasiliensis</name>
    <dbReference type="NCBI Taxonomy" id="3981"/>
    <lineage>
        <taxon>Eukaryota</taxon>
        <taxon>Viridiplantae</taxon>
        <taxon>Streptophyta</taxon>
        <taxon>Embryophyta</taxon>
        <taxon>Tracheophyta</taxon>
        <taxon>Spermatophyta</taxon>
        <taxon>Magnoliopsida</taxon>
        <taxon>eudicotyledons</taxon>
        <taxon>Gunneridae</taxon>
        <taxon>Pentapetalae</taxon>
        <taxon>rosids</taxon>
        <taxon>fabids</taxon>
        <taxon>Malpighiales</taxon>
        <taxon>Euphorbiaceae</taxon>
        <taxon>Crotonoideae</taxon>
        <taxon>Micrandreae</taxon>
        <taxon>Hevea</taxon>
    </lineage>
</organism>
<feature type="compositionally biased region" description="Low complexity" evidence="1">
    <location>
        <begin position="219"/>
        <end position="233"/>
    </location>
</feature>
<dbReference type="AlphaFoldDB" id="A0A6A6MLC1"/>
<evidence type="ECO:0000313" key="3">
    <source>
        <dbReference type="Proteomes" id="UP000467840"/>
    </source>
</evidence>
<evidence type="ECO:0000313" key="2">
    <source>
        <dbReference type="EMBL" id="KAF2314520.1"/>
    </source>
</evidence>
<sequence>MAKGLSMMREFEERFGQRQVELRKELEMSTNLAIQELKALLTGISLQNNELASGRGVVSSSHTKDQVSDQTWNRFPKLDFPLFNGEELEAWVVKAEYYFEVMHIPLVNRVKIAALYLEGKAVQWHQGYIKIKGVDAYTNWGEYVQGLRARFGLQIPVRMFKPQTLSEAYSLARLQEMTVAALKSKPTTKTTFTSVPNFTPKPVIHTQIPTAIATSAGLLPTPNTPKLTNPNTKYPGNLTSKEITEKREKAYVLGAMRNIHHTINEKKGRFMLCSYFVDEGEDEDEEFEEGMNVIPAKELQLSLNAIRGTQGVQTMCITVVVNSWRNSLELPNFANEIQLIIQEDSSLLRPSATLYSAALSSQIDWPELNQLLQQYADIFAEPKELPPKRPPYDHKIPLKDLSLLMSGHTNMQQCKKML</sequence>
<keyword evidence="3" id="KW-1185">Reference proteome</keyword>
<protein>
    <recommendedName>
        <fullName evidence="4">Retrotransposon gag domain-containing protein</fullName>
    </recommendedName>
</protein>
<evidence type="ECO:0008006" key="4">
    <source>
        <dbReference type="Google" id="ProtNLM"/>
    </source>
</evidence>
<name>A0A6A6MLC1_HEVBR</name>
<reference evidence="2 3" key="1">
    <citation type="journal article" date="2020" name="Mol. Plant">
        <title>The Chromosome-Based Rubber Tree Genome Provides New Insights into Spurge Genome Evolution and Rubber Biosynthesis.</title>
        <authorList>
            <person name="Liu J."/>
            <person name="Shi C."/>
            <person name="Shi C.C."/>
            <person name="Li W."/>
            <person name="Zhang Q.J."/>
            <person name="Zhang Y."/>
            <person name="Li K."/>
            <person name="Lu H.F."/>
            <person name="Shi C."/>
            <person name="Zhu S.T."/>
            <person name="Xiao Z.Y."/>
            <person name="Nan H."/>
            <person name="Yue Y."/>
            <person name="Zhu X.G."/>
            <person name="Wu Y."/>
            <person name="Hong X.N."/>
            <person name="Fan G.Y."/>
            <person name="Tong Y."/>
            <person name="Zhang D."/>
            <person name="Mao C.L."/>
            <person name="Liu Y.L."/>
            <person name="Hao S.J."/>
            <person name="Liu W.Q."/>
            <person name="Lv M.Q."/>
            <person name="Zhang H.B."/>
            <person name="Liu Y."/>
            <person name="Hu-Tang G.R."/>
            <person name="Wang J.P."/>
            <person name="Wang J.H."/>
            <person name="Sun Y.H."/>
            <person name="Ni S.B."/>
            <person name="Chen W.B."/>
            <person name="Zhang X.C."/>
            <person name="Jiao Y.N."/>
            <person name="Eichler E.E."/>
            <person name="Li G.H."/>
            <person name="Liu X."/>
            <person name="Gao L.Z."/>
        </authorList>
    </citation>
    <scope>NUCLEOTIDE SEQUENCE [LARGE SCALE GENOMIC DNA]</scope>
    <source>
        <strain evidence="3">cv. GT1</strain>
        <tissue evidence="2">Leaf</tissue>
    </source>
</reference>
<feature type="region of interest" description="Disordered" evidence="1">
    <location>
        <begin position="219"/>
        <end position="238"/>
    </location>
</feature>
<gene>
    <name evidence="2" type="ORF">GH714_027257</name>
</gene>